<dbReference type="InterPro" id="IPR022782">
    <property type="entry name" value="AIP3-like_C"/>
</dbReference>
<dbReference type="Pfam" id="PF23153">
    <property type="entry name" value="Aip3p_Bud6_N"/>
    <property type="match status" value="1"/>
</dbReference>
<dbReference type="SMART" id="SM00806">
    <property type="entry name" value="AIP3"/>
    <property type="match status" value="1"/>
</dbReference>
<keyword evidence="5" id="KW-1185">Reference proteome</keyword>
<feature type="compositionally biased region" description="Basic and acidic residues" evidence="2">
    <location>
        <begin position="430"/>
        <end position="441"/>
    </location>
</feature>
<feature type="compositionally biased region" description="Basic and acidic residues" evidence="2">
    <location>
        <begin position="1118"/>
        <end position="1128"/>
    </location>
</feature>
<feature type="region of interest" description="Disordered" evidence="2">
    <location>
        <begin position="668"/>
        <end position="699"/>
    </location>
</feature>
<feature type="compositionally biased region" description="Polar residues" evidence="2">
    <location>
        <begin position="243"/>
        <end position="256"/>
    </location>
</feature>
<accession>A0AAN8I9F0</accession>
<dbReference type="AlphaFoldDB" id="A0AAN8I9F0"/>
<name>A0AAN8I9F0_9EURO</name>
<dbReference type="GO" id="GO:0030010">
    <property type="term" value="P:establishment of cell polarity"/>
    <property type="evidence" value="ECO:0007669"/>
    <property type="project" value="TreeGrafter"/>
</dbReference>
<feature type="compositionally biased region" description="Polar residues" evidence="2">
    <location>
        <begin position="49"/>
        <end position="76"/>
    </location>
</feature>
<feature type="region of interest" description="Disordered" evidence="2">
    <location>
        <begin position="993"/>
        <end position="1141"/>
    </location>
</feature>
<feature type="region of interest" description="Disordered" evidence="2">
    <location>
        <begin position="1"/>
        <end position="76"/>
    </location>
</feature>
<protein>
    <submittedName>
        <fullName evidence="4">Bud site selection protein 6</fullName>
    </submittedName>
</protein>
<dbReference type="Gene3D" id="1.20.58.1540">
    <property type="entry name" value="Actin interacting protein 3, C-terminal domain"/>
    <property type="match status" value="1"/>
</dbReference>
<feature type="region of interest" description="Disordered" evidence="2">
    <location>
        <begin position="184"/>
        <end position="321"/>
    </location>
</feature>
<dbReference type="PANTHER" id="PTHR22741:SF10">
    <property type="entry name" value="COILED-COIL DOMAIN-CONTAINING PROTEIN CG32809"/>
    <property type="match status" value="1"/>
</dbReference>
<evidence type="ECO:0000256" key="1">
    <source>
        <dbReference type="ARBA" id="ARBA00023054"/>
    </source>
</evidence>
<comment type="caution">
    <text evidence="4">The sequence shown here is derived from an EMBL/GenBank/DDBJ whole genome shotgun (WGS) entry which is preliminary data.</text>
</comment>
<evidence type="ECO:0000259" key="3">
    <source>
        <dbReference type="SMART" id="SM00806"/>
    </source>
</evidence>
<dbReference type="GO" id="GO:0005737">
    <property type="term" value="C:cytoplasm"/>
    <property type="evidence" value="ECO:0007669"/>
    <property type="project" value="TreeGrafter"/>
</dbReference>
<feature type="domain" description="Actin interacting protein 3 C-terminal" evidence="3">
    <location>
        <begin position="546"/>
        <end position="979"/>
    </location>
</feature>
<sequence length="1141" mass="124828">MQSSSSAASRTSQRRQGSTGTPEASAQPSAASIAMDQAQQQGVGGPQARSASGTSTRTHVSRSSNKKLTQQQPDKQISQIEKSVTHLLVATKQLLETLTQWSRGNSQEEEVSDVYVRLGYEFNLACRAFNSIGVDTTDLGPVPDLLRSILEDTLSQPASPQALDNYLPRIRDIIINLLQGLKRKQSKLRQRPPKDGPTSSKPGQPPVRQTSTASAVSDVTSITLVDQPVTGRGDSPSMMEAQDASNQNTIPQPSMERSSLRRSIRREPQQQIPSSDSTSTMSSATAQNLPVLSPSSQAESNSSIVAGFPFAPPPPPKQDALTALQRGGDLERRASRRFSAYQIQKHLGASPNGVPVIPPAQNSPIPNRGREVRESMRAVTSRTSYQATRQKSSAGKLTDASPSRSGTLKHPQRISEKRDEPPSLNTQDAPRIEPPVDRSLDDSPTAKTPEEYRGTQYIDTVISPEPQLGATVNGPFSPTKENLGFEGIDGKQQQPGSSPERERDAEPVKRTDVQPASEMRSSATPPPTVTADLDSSPASQKELTLFLQYKTRIKKFMLPGGYEELTLARLQLAFIEKFAWHNAELPEIYIQDPISGVRHELEDLSDVKDRSVLVLNFEALDEVKKHFDEGIGGLKNTLEGVRSLLDGQTTMMQRFGDRQLEASKDMARLSATPTPRATRAPASDLSKIPSGSAPASEGQLQEVANLRRDIAVLRQSYSSMSADFSAAMKDIKAKAANVKAAAETAAVPTYEGNAGRVHVNEGKKTLMNDSEALVNRVDNLSDTVEDLRKDVVSRGVRPRPHDLEILSKEISAVMKDLSRVKEFMKREKPVWTKIWEQELNLVCTERDDLTQQEELMGDLFGDLEDVQNVFNLVEEAMKQQNLQGGTGGLRSTSKNIEIDPTLDPGQAKEGVLDEVRALRPNHEDRLEAIERAERQRRKDLESRKGNEFQKEVEQFVEEGKLKKTGGMDEVERLRALKDQRAFKENWATQQAIEAEKARKKAEREAAKKAAAAQAAAPSDQSGLSHTNGDRMHEPALVPPPVVVPSGGDGANDSNDTSQEGEPVFQDAPTGMTPQPMPAPEDPMATSAYALATMPVEQTQRPVQEDAPQLPQVDVGSETGKDDTKDQKSNGDSNSWWKPAVF</sequence>
<feature type="compositionally biased region" description="Basic and acidic residues" evidence="2">
    <location>
        <begin position="993"/>
        <end position="1007"/>
    </location>
</feature>
<evidence type="ECO:0000256" key="2">
    <source>
        <dbReference type="SAM" id="MobiDB-lite"/>
    </source>
</evidence>
<dbReference type="EMBL" id="JAKLMC020000001">
    <property type="protein sequence ID" value="KAK5958774.1"/>
    <property type="molecule type" value="Genomic_DNA"/>
</dbReference>
<feature type="compositionally biased region" description="Low complexity" evidence="2">
    <location>
        <begin position="1"/>
        <end position="21"/>
    </location>
</feature>
<dbReference type="Proteomes" id="UP001316803">
    <property type="component" value="Unassembled WGS sequence"/>
</dbReference>
<feature type="compositionally biased region" description="Polar residues" evidence="2">
    <location>
        <begin position="287"/>
        <end position="304"/>
    </location>
</feature>
<feature type="region of interest" description="Disordered" evidence="2">
    <location>
        <begin position="348"/>
        <end position="537"/>
    </location>
</feature>
<feature type="compositionally biased region" description="Low complexity" evidence="2">
    <location>
        <begin position="274"/>
        <end position="286"/>
    </location>
</feature>
<keyword evidence="1" id="KW-0175">Coiled coil</keyword>
<evidence type="ECO:0000313" key="5">
    <source>
        <dbReference type="Proteomes" id="UP001316803"/>
    </source>
</evidence>
<dbReference type="InterPro" id="IPR051825">
    <property type="entry name" value="SRCIN1"/>
</dbReference>
<gene>
    <name evidence="4" type="primary">BUD6</name>
    <name evidence="4" type="ORF">OHC33_000617</name>
</gene>
<feature type="compositionally biased region" description="Low complexity" evidence="2">
    <location>
        <begin position="210"/>
        <end position="223"/>
    </location>
</feature>
<reference evidence="4 5" key="1">
    <citation type="submission" date="2022-12" db="EMBL/GenBank/DDBJ databases">
        <title>Genomic features and morphological characterization of a novel Knufia sp. strain isolated from spacecraft assembly facility.</title>
        <authorList>
            <person name="Teixeira M."/>
            <person name="Chander A.M."/>
            <person name="Stajich J.E."/>
            <person name="Venkateswaran K."/>
        </authorList>
    </citation>
    <scope>NUCLEOTIDE SEQUENCE [LARGE SCALE GENOMIC DNA]</scope>
    <source>
        <strain evidence="4 5">FJI-L2-BK-P2</strain>
    </source>
</reference>
<dbReference type="InterPro" id="IPR005613">
    <property type="entry name" value="AIP3_C"/>
</dbReference>
<dbReference type="GO" id="GO:0005519">
    <property type="term" value="F:cytoskeletal regulatory protein binding"/>
    <property type="evidence" value="ECO:0007669"/>
    <property type="project" value="InterPro"/>
</dbReference>
<dbReference type="InterPro" id="IPR056279">
    <property type="entry name" value="Aip3p_Bud6_N"/>
</dbReference>
<feature type="compositionally biased region" description="Low complexity" evidence="2">
    <location>
        <begin position="668"/>
        <end position="683"/>
    </location>
</feature>
<dbReference type="GO" id="GO:0051286">
    <property type="term" value="C:cell tip"/>
    <property type="evidence" value="ECO:0007669"/>
    <property type="project" value="TreeGrafter"/>
</dbReference>
<organism evidence="4 5">
    <name type="scientific">Knufia fluminis</name>
    <dbReference type="NCBI Taxonomy" id="191047"/>
    <lineage>
        <taxon>Eukaryota</taxon>
        <taxon>Fungi</taxon>
        <taxon>Dikarya</taxon>
        <taxon>Ascomycota</taxon>
        <taxon>Pezizomycotina</taxon>
        <taxon>Eurotiomycetes</taxon>
        <taxon>Chaetothyriomycetidae</taxon>
        <taxon>Chaetothyriales</taxon>
        <taxon>Trichomeriaceae</taxon>
        <taxon>Knufia</taxon>
    </lineage>
</organism>
<feature type="compositionally biased region" description="Basic and acidic residues" evidence="2">
    <location>
        <begin position="499"/>
        <end position="512"/>
    </location>
</feature>
<feature type="compositionally biased region" description="Polar residues" evidence="2">
    <location>
        <begin position="378"/>
        <end position="406"/>
    </location>
</feature>
<evidence type="ECO:0000313" key="4">
    <source>
        <dbReference type="EMBL" id="KAK5958774.1"/>
    </source>
</evidence>
<dbReference type="Pfam" id="PF03915">
    <property type="entry name" value="AIP3"/>
    <property type="match status" value="1"/>
</dbReference>
<proteinExistence type="predicted"/>
<dbReference type="PANTHER" id="PTHR22741">
    <property type="entry name" value="P140CAP/SNIP-RELATED"/>
    <property type="match status" value="1"/>
</dbReference>